<dbReference type="AlphaFoldDB" id="K3WTB6"/>
<evidence type="ECO:0000313" key="2">
    <source>
        <dbReference type="EnsemblProtists" id="PYU1_T008210"/>
    </source>
</evidence>
<dbReference type="HOGENOM" id="CLU_1405081_0_0_1"/>
<dbReference type="GO" id="GO:0045332">
    <property type="term" value="P:phospholipid translocation"/>
    <property type="evidence" value="ECO:0007669"/>
    <property type="project" value="TreeGrafter"/>
</dbReference>
<name>K3WTB6_GLOUD</name>
<accession>K3WTB6</accession>
<feature type="domain" description="P-type ATPase N-terminal" evidence="1">
    <location>
        <begin position="22"/>
        <end position="76"/>
    </location>
</feature>
<reference evidence="3" key="2">
    <citation type="submission" date="2010-04" db="EMBL/GenBank/DDBJ databases">
        <authorList>
            <person name="Buell R."/>
            <person name="Hamilton J."/>
            <person name="Hostetler J."/>
        </authorList>
    </citation>
    <scope>NUCLEOTIDE SEQUENCE [LARGE SCALE GENOMIC DNA]</scope>
    <source>
        <strain evidence="3">DAOM:BR144</strain>
    </source>
</reference>
<dbReference type="InterPro" id="IPR032631">
    <property type="entry name" value="P-type_ATPase_N"/>
</dbReference>
<dbReference type="Pfam" id="PF16209">
    <property type="entry name" value="PhoLip_ATPase_N"/>
    <property type="match status" value="1"/>
</dbReference>
<organism evidence="2 3">
    <name type="scientific">Globisporangium ultimum (strain ATCC 200006 / CBS 805.95 / DAOM BR144)</name>
    <name type="common">Pythium ultimum</name>
    <dbReference type="NCBI Taxonomy" id="431595"/>
    <lineage>
        <taxon>Eukaryota</taxon>
        <taxon>Sar</taxon>
        <taxon>Stramenopiles</taxon>
        <taxon>Oomycota</taxon>
        <taxon>Peronosporomycetes</taxon>
        <taxon>Pythiales</taxon>
        <taxon>Pythiaceae</taxon>
        <taxon>Globisporangium</taxon>
    </lineage>
</organism>
<dbReference type="PANTHER" id="PTHR24092:SF150">
    <property type="entry name" value="PHOSPHOLIPID-TRANSPORTING ATPASE"/>
    <property type="match status" value="1"/>
</dbReference>
<dbReference type="PANTHER" id="PTHR24092">
    <property type="entry name" value="PROBABLE PHOSPHOLIPID-TRANSPORTING ATPASE"/>
    <property type="match status" value="1"/>
</dbReference>
<dbReference type="InParanoid" id="K3WTB6"/>
<evidence type="ECO:0000313" key="3">
    <source>
        <dbReference type="Proteomes" id="UP000019132"/>
    </source>
</evidence>
<protein>
    <recommendedName>
        <fullName evidence="1">P-type ATPase N-terminal domain-containing protein</fullName>
    </recommendedName>
</protein>
<dbReference type="GO" id="GO:0005886">
    <property type="term" value="C:plasma membrane"/>
    <property type="evidence" value="ECO:0007669"/>
    <property type="project" value="TreeGrafter"/>
</dbReference>
<dbReference type="EMBL" id="GL376619">
    <property type="status" value="NOT_ANNOTATED_CDS"/>
    <property type="molecule type" value="Genomic_DNA"/>
</dbReference>
<sequence length="194" mass="22064">MEALDDVRRALRQLEPRFALLNDPIRNRMLVAEEEYASNAVATSNYTAATFVILTLYELFRIPTNAFFLLIAFIQADELQNNRPYRSERLSWQELLIGQIVRVHNNRELSAEIVILATSEEEGRRFTDTCNLDDDTGLKRRVAMQSIANIAGWRKMNAPALVESTVCAAASTLKGRFKYEQPSSELYEFTGHGS</sequence>
<dbReference type="Proteomes" id="UP000019132">
    <property type="component" value="Unassembled WGS sequence"/>
</dbReference>
<dbReference type="EnsemblProtists" id="PYU1_T008210">
    <property type="protein sequence ID" value="PYU1_T008210"/>
    <property type="gene ID" value="PYU1_G008194"/>
</dbReference>
<evidence type="ECO:0000259" key="1">
    <source>
        <dbReference type="Pfam" id="PF16209"/>
    </source>
</evidence>
<dbReference type="VEuPathDB" id="FungiDB:PYU1_G008194"/>
<reference evidence="3" key="1">
    <citation type="journal article" date="2010" name="Genome Biol.">
        <title>Genome sequence of the necrotrophic plant pathogen Pythium ultimum reveals original pathogenicity mechanisms and effector repertoire.</title>
        <authorList>
            <person name="Levesque C.A."/>
            <person name="Brouwer H."/>
            <person name="Cano L."/>
            <person name="Hamilton J.P."/>
            <person name="Holt C."/>
            <person name="Huitema E."/>
            <person name="Raffaele S."/>
            <person name="Robideau G.P."/>
            <person name="Thines M."/>
            <person name="Win J."/>
            <person name="Zerillo M.M."/>
            <person name="Beakes G.W."/>
            <person name="Boore J.L."/>
            <person name="Busam D."/>
            <person name="Dumas B."/>
            <person name="Ferriera S."/>
            <person name="Fuerstenberg S.I."/>
            <person name="Gachon C.M."/>
            <person name="Gaulin E."/>
            <person name="Govers F."/>
            <person name="Grenville-Briggs L."/>
            <person name="Horner N."/>
            <person name="Hostetler J."/>
            <person name="Jiang R.H."/>
            <person name="Johnson J."/>
            <person name="Krajaejun T."/>
            <person name="Lin H."/>
            <person name="Meijer H.J."/>
            <person name="Moore B."/>
            <person name="Morris P."/>
            <person name="Phuntmart V."/>
            <person name="Puiu D."/>
            <person name="Shetty J."/>
            <person name="Stajich J.E."/>
            <person name="Tripathy S."/>
            <person name="Wawra S."/>
            <person name="van West P."/>
            <person name="Whitty B.R."/>
            <person name="Coutinho P.M."/>
            <person name="Henrissat B."/>
            <person name="Martin F."/>
            <person name="Thomas P.D."/>
            <person name="Tyler B.M."/>
            <person name="De Vries R.P."/>
            <person name="Kamoun S."/>
            <person name="Yandell M."/>
            <person name="Tisserat N."/>
            <person name="Buell C.R."/>
        </authorList>
    </citation>
    <scope>NUCLEOTIDE SEQUENCE</scope>
    <source>
        <strain evidence="3">DAOM:BR144</strain>
    </source>
</reference>
<reference evidence="2" key="3">
    <citation type="submission" date="2015-02" db="UniProtKB">
        <authorList>
            <consortium name="EnsemblProtists"/>
        </authorList>
    </citation>
    <scope>IDENTIFICATION</scope>
    <source>
        <strain evidence="2">DAOM BR144</strain>
    </source>
</reference>
<dbReference type="eggNOG" id="KOG0206">
    <property type="taxonomic scope" value="Eukaryota"/>
</dbReference>
<keyword evidence="3" id="KW-1185">Reference proteome</keyword>
<proteinExistence type="predicted"/>
<dbReference type="GO" id="GO:0140326">
    <property type="term" value="F:ATPase-coupled intramembrane lipid transporter activity"/>
    <property type="evidence" value="ECO:0007669"/>
    <property type="project" value="TreeGrafter"/>
</dbReference>
<dbReference type="STRING" id="431595.K3WTB6"/>